<evidence type="ECO:0000313" key="2">
    <source>
        <dbReference type="EMBL" id="CAD5222103.1"/>
    </source>
</evidence>
<dbReference type="EMBL" id="CAJFDI010000003">
    <property type="protein sequence ID" value="CAD5222103.1"/>
    <property type="molecule type" value="Genomic_DNA"/>
</dbReference>
<comment type="caution">
    <text evidence="2">The sequence shown here is derived from an EMBL/GenBank/DDBJ whole genome shotgun (WGS) entry which is preliminary data.</text>
</comment>
<reference evidence="2" key="1">
    <citation type="submission" date="2020-09" db="EMBL/GenBank/DDBJ databases">
        <authorList>
            <person name="Kikuchi T."/>
        </authorList>
    </citation>
    <scope>NUCLEOTIDE SEQUENCE</scope>
    <source>
        <strain evidence="2">Ka4C1</strain>
    </source>
</reference>
<dbReference type="Proteomes" id="UP000582659">
    <property type="component" value="Unassembled WGS sequence"/>
</dbReference>
<evidence type="ECO:0000313" key="3">
    <source>
        <dbReference type="Proteomes" id="UP000659654"/>
    </source>
</evidence>
<dbReference type="EMBL" id="CAJFCV020000003">
    <property type="protein sequence ID" value="CAG9109140.1"/>
    <property type="molecule type" value="Genomic_DNA"/>
</dbReference>
<gene>
    <name evidence="2" type="ORF">BXYJ_LOCUS7071</name>
</gene>
<feature type="chain" id="PRO_5035384745" evidence="1">
    <location>
        <begin position="28"/>
        <end position="133"/>
    </location>
</feature>
<accession>A0A7I8WI18</accession>
<evidence type="ECO:0000256" key="1">
    <source>
        <dbReference type="SAM" id="SignalP"/>
    </source>
</evidence>
<name>A0A7I8WI18_BURXY</name>
<organism evidence="2 3">
    <name type="scientific">Bursaphelenchus xylophilus</name>
    <name type="common">Pinewood nematode worm</name>
    <name type="synonym">Aphelenchoides xylophilus</name>
    <dbReference type="NCBI Taxonomy" id="6326"/>
    <lineage>
        <taxon>Eukaryota</taxon>
        <taxon>Metazoa</taxon>
        <taxon>Ecdysozoa</taxon>
        <taxon>Nematoda</taxon>
        <taxon>Chromadorea</taxon>
        <taxon>Rhabditida</taxon>
        <taxon>Tylenchina</taxon>
        <taxon>Tylenchomorpha</taxon>
        <taxon>Aphelenchoidea</taxon>
        <taxon>Aphelenchoididae</taxon>
        <taxon>Bursaphelenchus</taxon>
    </lineage>
</organism>
<dbReference type="AlphaFoldDB" id="A0A7I8WI18"/>
<keyword evidence="1" id="KW-0732">Signal</keyword>
<dbReference type="OrthoDB" id="5875699at2759"/>
<keyword evidence="3" id="KW-1185">Reference proteome</keyword>
<proteinExistence type="predicted"/>
<feature type="signal peptide" evidence="1">
    <location>
        <begin position="1"/>
        <end position="27"/>
    </location>
</feature>
<sequence>MFAVREVSLKSILIFVIVALLCLQSFGADKKAMRNSLVRFGKRDGAQAAPAAPVQPEFQMNYPVDSFGSHAQNPVFGYYRRSLHTEPRITPTLLQEFSADSDATTILRHTKKKPQHLLLQDTILFSTLLPSHA</sequence>
<protein>
    <submittedName>
        <fullName evidence="2">(pine wood nematode) hypothetical protein</fullName>
    </submittedName>
</protein>
<dbReference type="Proteomes" id="UP000659654">
    <property type="component" value="Unassembled WGS sequence"/>
</dbReference>